<keyword evidence="1" id="KW-0812">Transmembrane</keyword>
<evidence type="ECO:0000259" key="2">
    <source>
        <dbReference type="Pfam" id="PF01553"/>
    </source>
</evidence>
<dbReference type="GO" id="GO:0016746">
    <property type="term" value="F:acyltransferase activity"/>
    <property type="evidence" value="ECO:0007669"/>
    <property type="project" value="InterPro"/>
</dbReference>
<accession>A0A381VKT7</accession>
<reference evidence="3" key="1">
    <citation type="submission" date="2018-05" db="EMBL/GenBank/DDBJ databases">
        <authorList>
            <person name="Lanie J.A."/>
            <person name="Ng W.-L."/>
            <person name="Kazmierczak K.M."/>
            <person name="Andrzejewski T.M."/>
            <person name="Davidsen T.M."/>
            <person name="Wayne K.J."/>
            <person name="Tettelin H."/>
            <person name="Glass J.I."/>
            <person name="Rusch D."/>
            <person name="Podicherti R."/>
            <person name="Tsui H.-C.T."/>
            <person name="Winkler M.E."/>
        </authorList>
    </citation>
    <scope>NUCLEOTIDE SEQUENCE</scope>
</reference>
<sequence>MKHIVGLFSFLSLAINMLIWCSVLLILGIIRLAIPLNAWRKFITRITVIIGESCIYCNGLWIRFLLRPKWSVEGLENLDIRKWYLATSNHQSWGDIFVLQFITNKRMPLLRFFMKDVLKWIPIVSIVGWSMNMPFLKRYSKEK</sequence>
<keyword evidence="1" id="KW-0472">Membrane</keyword>
<dbReference type="SUPFAM" id="SSF69593">
    <property type="entry name" value="Glycerol-3-phosphate (1)-acyltransferase"/>
    <property type="match status" value="1"/>
</dbReference>
<feature type="transmembrane region" description="Helical" evidence="1">
    <location>
        <begin position="42"/>
        <end position="62"/>
    </location>
</feature>
<feature type="non-terminal residue" evidence="3">
    <location>
        <position position="143"/>
    </location>
</feature>
<evidence type="ECO:0000256" key="1">
    <source>
        <dbReference type="SAM" id="Phobius"/>
    </source>
</evidence>
<feature type="transmembrane region" description="Helical" evidence="1">
    <location>
        <begin position="6"/>
        <end position="30"/>
    </location>
</feature>
<organism evidence="3">
    <name type="scientific">marine metagenome</name>
    <dbReference type="NCBI Taxonomy" id="408172"/>
    <lineage>
        <taxon>unclassified sequences</taxon>
        <taxon>metagenomes</taxon>
        <taxon>ecological metagenomes</taxon>
    </lineage>
</organism>
<feature type="transmembrane region" description="Helical" evidence="1">
    <location>
        <begin position="117"/>
        <end position="136"/>
    </location>
</feature>
<name>A0A381VKT7_9ZZZZ</name>
<feature type="domain" description="Phospholipid/glycerol acyltransferase" evidence="2">
    <location>
        <begin position="71"/>
        <end position="142"/>
    </location>
</feature>
<dbReference type="EMBL" id="UINC01009047">
    <property type="protein sequence ID" value="SVA40641.1"/>
    <property type="molecule type" value="Genomic_DNA"/>
</dbReference>
<proteinExistence type="predicted"/>
<dbReference type="AlphaFoldDB" id="A0A381VKT7"/>
<dbReference type="Pfam" id="PF01553">
    <property type="entry name" value="Acyltransferase"/>
    <property type="match status" value="1"/>
</dbReference>
<protein>
    <recommendedName>
        <fullName evidence="2">Phospholipid/glycerol acyltransferase domain-containing protein</fullName>
    </recommendedName>
</protein>
<dbReference type="InterPro" id="IPR002123">
    <property type="entry name" value="Plipid/glycerol_acylTrfase"/>
</dbReference>
<gene>
    <name evidence="3" type="ORF">METZ01_LOCUS93495</name>
</gene>
<evidence type="ECO:0000313" key="3">
    <source>
        <dbReference type="EMBL" id="SVA40641.1"/>
    </source>
</evidence>
<keyword evidence="1" id="KW-1133">Transmembrane helix</keyword>